<dbReference type="Proteomes" id="UP000179145">
    <property type="component" value="Plasmid pKB14400_6"/>
</dbReference>
<dbReference type="InterPro" id="IPR036397">
    <property type="entry name" value="RNaseH_sf"/>
</dbReference>
<proteinExistence type="predicted"/>
<dbReference type="KEGG" id="kba:A0U89_16660"/>
<feature type="domain" description="Tc1-like transposase DDE" evidence="1">
    <location>
        <begin position="16"/>
        <end position="153"/>
    </location>
</feature>
<geneLocation type="plasmid" evidence="2">
    <name>pKB14400_6</name>
</geneLocation>
<reference evidence="2 4" key="1">
    <citation type="journal article" date="2016" name="Microb. Cell Fact.">
        <title>Dissection of exopolysaccharide biosynthesis in Kozakia baliensis.</title>
        <authorList>
            <person name="Brandt J.U."/>
            <person name="Jakob F."/>
            <person name="Behr J."/>
            <person name="Geissler A.J."/>
            <person name="Vogel R.F."/>
        </authorList>
    </citation>
    <scope>NUCLEOTIDE SEQUENCE [LARGE SCALE GENOMIC DNA]</scope>
    <source>
        <strain evidence="2 4">DSM 14400</strain>
        <plasmid evidence="2">pKB14400_6</plasmid>
        <plasmid evidence="4">Plasmid pkb14400_6 sequence</plasmid>
    </source>
</reference>
<keyword evidence="4" id="KW-1185">Reference proteome</keyword>
<dbReference type="Pfam" id="PF13358">
    <property type="entry name" value="DDE_3"/>
    <property type="match status" value="1"/>
</dbReference>
<reference evidence="2" key="2">
    <citation type="submission" date="2016-03" db="EMBL/GenBank/DDBJ databases">
        <authorList>
            <person name="Ploux O."/>
        </authorList>
    </citation>
    <scope>NUCLEOTIDE SEQUENCE</scope>
    <source>
        <strain evidence="2">DSM 14400</strain>
        <plasmid evidence="2">pKB14400_6</plasmid>
    </source>
</reference>
<geneLocation type="plasmid" evidence="4">
    <name>pkb14400_6 sequence</name>
</geneLocation>
<sequence>MSAHTGHLPKGKPIEIWFQDEARIGQKNSVVRQWARRGTRPRQPADQRYANAWLFGAICPARGKAAGLALPFIGTDSMQLHLDEIARCVARGAHAVLLLDRAPWHTTGKIRLPKNVSLIFLPSRAPELNPVENVWQFLRANWLSNTVFEDINHIIDVACSAWNNLSALPQTIQSIGLRKWAHTGQ</sequence>
<dbReference type="InterPro" id="IPR047655">
    <property type="entry name" value="Transpos_IS630-like"/>
</dbReference>
<evidence type="ECO:0000313" key="4">
    <source>
        <dbReference type="Proteomes" id="UP000179145"/>
    </source>
</evidence>
<organism evidence="2 4">
    <name type="scientific">Kozakia baliensis</name>
    <dbReference type="NCBI Taxonomy" id="153496"/>
    <lineage>
        <taxon>Bacteria</taxon>
        <taxon>Pseudomonadati</taxon>
        <taxon>Pseudomonadota</taxon>
        <taxon>Alphaproteobacteria</taxon>
        <taxon>Acetobacterales</taxon>
        <taxon>Acetobacteraceae</taxon>
        <taxon>Kozakia</taxon>
    </lineage>
</organism>
<name>A0A1D8UZ79_9PROT</name>
<dbReference type="GO" id="GO:0003676">
    <property type="term" value="F:nucleic acid binding"/>
    <property type="evidence" value="ECO:0007669"/>
    <property type="project" value="InterPro"/>
</dbReference>
<evidence type="ECO:0000313" key="2">
    <source>
        <dbReference type="EMBL" id="AOX18921.1"/>
    </source>
</evidence>
<accession>A0A1D8UZ79</accession>
<protein>
    <submittedName>
        <fullName evidence="2">Transposase</fullName>
    </submittedName>
</protein>
<dbReference type="InterPro" id="IPR038717">
    <property type="entry name" value="Tc1-like_DDE_dom"/>
</dbReference>
<dbReference type="AlphaFoldDB" id="A0A1D8UZ79"/>
<evidence type="ECO:0000259" key="1">
    <source>
        <dbReference type="Pfam" id="PF13358"/>
    </source>
</evidence>
<evidence type="ECO:0000313" key="3">
    <source>
        <dbReference type="EMBL" id="AOX18924.1"/>
    </source>
</evidence>
<dbReference type="Gene3D" id="3.30.420.10">
    <property type="entry name" value="Ribonuclease H-like superfamily/Ribonuclease H"/>
    <property type="match status" value="1"/>
</dbReference>
<dbReference type="KEGG" id="kba:A0U89_16680"/>
<dbReference type="EMBL" id="CP014680">
    <property type="protein sequence ID" value="AOX18921.1"/>
    <property type="molecule type" value="Genomic_DNA"/>
</dbReference>
<dbReference type="EMBL" id="CP014680">
    <property type="protein sequence ID" value="AOX18924.1"/>
    <property type="molecule type" value="Genomic_DNA"/>
</dbReference>
<dbReference type="NCBIfam" id="NF033545">
    <property type="entry name" value="transpos_IS630"/>
    <property type="match status" value="1"/>
</dbReference>
<keyword evidence="2" id="KW-0614">Plasmid</keyword>
<gene>
    <name evidence="2" type="ORF">A0U89_16660</name>
    <name evidence="3" type="ORF">A0U89_16680</name>
</gene>